<comment type="subcellular location">
    <subcellularLocation>
        <location evidence="1">Nucleus</location>
    </subcellularLocation>
</comment>
<proteinExistence type="inferred from homology"/>
<dbReference type="OrthoDB" id="5367324at2759"/>
<organism evidence="8 9">
    <name type="scientific">Tothia fuscella</name>
    <dbReference type="NCBI Taxonomy" id="1048955"/>
    <lineage>
        <taxon>Eukaryota</taxon>
        <taxon>Fungi</taxon>
        <taxon>Dikarya</taxon>
        <taxon>Ascomycota</taxon>
        <taxon>Pezizomycotina</taxon>
        <taxon>Dothideomycetes</taxon>
        <taxon>Pleosporomycetidae</taxon>
        <taxon>Venturiales</taxon>
        <taxon>Cylindrosympodiaceae</taxon>
        <taxon>Tothia</taxon>
    </lineage>
</organism>
<feature type="compositionally biased region" description="Polar residues" evidence="6">
    <location>
        <begin position="139"/>
        <end position="151"/>
    </location>
</feature>
<sequence>MSKAVEFDLLSLLPGVTLPVPPKLVNLGVSLLAQSRSKAANLKGEEEIARGYVCAHIACERLKQSLDLPKIVPRPSIPPRAYKKLYEYLDSVLTVRPARQVESAPTTPSKPRPATGRNPTTPSNKAAPNKATPGKATPNRATPSKNRTPQAPSVKKRKLDTGGKDDLPGWITPAIRAVCKALKKPMMTPHVFVGVSSLLPMLQSESSTSNSLTPRKRARKSTDASSAITEGIPFDDDSIPSLIAMVAIHAINALSPAAPTAAEYRALRMTCTSTLAQCMPDDMVVTEEEMIKGIERFLRAADSRSWLEMEWYENLVSQAQADELDGNDGAADDDETGRNGRAEKGKSGKERARRIEDGASVQRRAFGGMMTPQTDYCSEENLAGYKEWRKYIEGLMR</sequence>
<feature type="domain" description="ORC6 first cyclin-like" evidence="7">
    <location>
        <begin position="10"/>
        <end position="94"/>
    </location>
</feature>
<evidence type="ECO:0000313" key="9">
    <source>
        <dbReference type="Proteomes" id="UP000800235"/>
    </source>
</evidence>
<comment type="caution">
    <text evidence="8">The sequence shown here is derived from an EMBL/GenBank/DDBJ whole genome shotgun (WGS) entry which is preliminary data.</text>
</comment>
<evidence type="ECO:0000256" key="5">
    <source>
        <dbReference type="ARBA" id="ARBA00023242"/>
    </source>
</evidence>
<feature type="compositionally biased region" description="Polar residues" evidence="6">
    <location>
        <begin position="203"/>
        <end position="213"/>
    </location>
</feature>
<reference evidence="8" key="1">
    <citation type="journal article" date="2020" name="Stud. Mycol.">
        <title>101 Dothideomycetes genomes: a test case for predicting lifestyles and emergence of pathogens.</title>
        <authorList>
            <person name="Haridas S."/>
            <person name="Albert R."/>
            <person name="Binder M."/>
            <person name="Bloem J."/>
            <person name="Labutti K."/>
            <person name="Salamov A."/>
            <person name="Andreopoulos B."/>
            <person name="Baker S."/>
            <person name="Barry K."/>
            <person name="Bills G."/>
            <person name="Bluhm B."/>
            <person name="Cannon C."/>
            <person name="Castanera R."/>
            <person name="Culley D."/>
            <person name="Daum C."/>
            <person name="Ezra D."/>
            <person name="Gonzalez J."/>
            <person name="Henrissat B."/>
            <person name="Kuo A."/>
            <person name="Liang C."/>
            <person name="Lipzen A."/>
            <person name="Lutzoni F."/>
            <person name="Magnuson J."/>
            <person name="Mondo S."/>
            <person name="Nolan M."/>
            <person name="Ohm R."/>
            <person name="Pangilinan J."/>
            <person name="Park H.-J."/>
            <person name="Ramirez L."/>
            <person name="Alfaro M."/>
            <person name="Sun H."/>
            <person name="Tritt A."/>
            <person name="Yoshinaga Y."/>
            <person name="Zwiers L.-H."/>
            <person name="Turgeon B."/>
            <person name="Goodwin S."/>
            <person name="Spatafora J."/>
            <person name="Crous P."/>
            <person name="Grigoriev I."/>
        </authorList>
    </citation>
    <scope>NUCLEOTIDE SEQUENCE</scope>
    <source>
        <strain evidence="8">CBS 130266</strain>
    </source>
</reference>
<evidence type="ECO:0000256" key="2">
    <source>
        <dbReference type="ARBA" id="ARBA00010840"/>
    </source>
</evidence>
<feature type="compositionally biased region" description="Basic and acidic residues" evidence="6">
    <location>
        <begin position="336"/>
        <end position="357"/>
    </location>
</feature>
<evidence type="ECO:0000256" key="3">
    <source>
        <dbReference type="ARBA" id="ARBA00022705"/>
    </source>
</evidence>
<protein>
    <recommendedName>
        <fullName evidence="7">ORC6 first cyclin-like domain-containing protein</fullName>
    </recommendedName>
</protein>
<keyword evidence="4" id="KW-0238">DNA-binding</keyword>
<dbReference type="EMBL" id="MU007034">
    <property type="protein sequence ID" value="KAF2431060.1"/>
    <property type="molecule type" value="Genomic_DNA"/>
</dbReference>
<keyword evidence="5" id="KW-0539">Nucleus</keyword>
<feature type="compositionally biased region" description="Polar residues" evidence="6">
    <location>
        <begin position="117"/>
        <end position="126"/>
    </location>
</feature>
<evidence type="ECO:0000256" key="6">
    <source>
        <dbReference type="SAM" id="MobiDB-lite"/>
    </source>
</evidence>
<dbReference type="Pfam" id="PF05460">
    <property type="entry name" value="ORC6"/>
    <property type="match status" value="1"/>
</dbReference>
<evidence type="ECO:0000313" key="8">
    <source>
        <dbReference type="EMBL" id="KAF2431060.1"/>
    </source>
</evidence>
<dbReference type="InterPro" id="IPR008721">
    <property type="entry name" value="ORC6_cyclin_first"/>
</dbReference>
<feature type="region of interest" description="Disordered" evidence="6">
    <location>
        <begin position="203"/>
        <end position="226"/>
    </location>
</feature>
<dbReference type="GO" id="GO:0006260">
    <property type="term" value="P:DNA replication"/>
    <property type="evidence" value="ECO:0007669"/>
    <property type="project" value="UniProtKB-KW"/>
</dbReference>
<feature type="region of interest" description="Disordered" evidence="6">
    <location>
        <begin position="322"/>
        <end position="362"/>
    </location>
</feature>
<evidence type="ECO:0000259" key="7">
    <source>
        <dbReference type="Pfam" id="PF05460"/>
    </source>
</evidence>
<feature type="region of interest" description="Disordered" evidence="6">
    <location>
        <begin position="99"/>
        <end position="167"/>
    </location>
</feature>
<keyword evidence="9" id="KW-1185">Reference proteome</keyword>
<accession>A0A9P4TYU5</accession>
<name>A0A9P4TYU5_9PEZI</name>
<dbReference type="GO" id="GO:0005664">
    <property type="term" value="C:nuclear origin of replication recognition complex"/>
    <property type="evidence" value="ECO:0007669"/>
    <property type="project" value="InterPro"/>
</dbReference>
<dbReference type="AlphaFoldDB" id="A0A9P4TYU5"/>
<dbReference type="GO" id="GO:0003677">
    <property type="term" value="F:DNA binding"/>
    <property type="evidence" value="ECO:0007669"/>
    <property type="project" value="UniProtKB-KW"/>
</dbReference>
<comment type="similarity">
    <text evidence="2">Belongs to the ORC6 family.</text>
</comment>
<gene>
    <name evidence="8" type="ORF">EJ08DRAFT_611272</name>
</gene>
<dbReference type="Proteomes" id="UP000800235">
    <property type="component" value="Unassembled WGS sequence"/>
</dbReference>
<evidence type="ECO:0000256" key="4">
    <source>
        <dbReference type="ARBA" id="ARBA00023125"/>
    </source>
</evidence>
<feature type="compositionally biased region" description="Acidic residues" evidence="6">
    <location>
        <begin position="322"/>
        <end position="335"/>
    </location>
</feature>
<evidence type="ECO:0000256" key="1">
    <source>
        <dbReference type="ARBA" id="ARBA00004123"/>
    </source>
</evidence>
<keyword evidence="3" id="KW-0235">DNA replication</keyword>